<feature type="region of interest" description="Disordered" evidence="1">
    <location>
        <begin position="224"/>
        <end position="257"/>
    </location>
</feature>
<dbReference type="PANTHER" id="PTHR14725">
    <property type="entry name" value="RIBOSOME-BINDING FACTOR A, MITOCHONDRIAL-RELATED"/>
    <property type="match status" value="1"/>
</dbReference>
<dbReference type="Pfam" id="PF02033">
    <property type="entry name" value="RBFA"/>
    <property type="match status" value="1"/>
</dbReference>
<dbReference type="InterPro" id="IPR039212">
    <property type="entry name" value="RBFA_mitochondrial"/>
</dbReference>
<sequence length="367" mass="40333">MWAAARRLCGPGAGLLLLRGRGEAALPPARTRSLHGSAVACGSKNLLKKFASKTRKKFWYEGPSLGSNLVSLEQHLLIMTGVLFFLMETYRPSKLDLLLKRTSKRSRKEDHVRLRALNGLLYKALTDLLSSPEVSQEVYKLNVEISKVSLTPDCSACRVYWKASLSADQNERTDAALQRSAAHMRHLLMSQQTLRNAPPIVFIQDRKNAALAEVDRLLAVADFGPVDGGDHPSRDYPRDPDALSPHDPPGPAAHSSLCGIDHEALNKQIMEYKRRKEKGLLSLALLGQEQGAEPTQPVRRRKALPCQGQDGSPRSSLLGEGEDEDEDKDGTLGREFQAQEAEQEWEADAGDQGAQQGPCGRTGQVQS</sequence>
<reference evidence="2" key="1">
    <citation type="submission" date="2020-03" db="EMBL/GenBank/DDBJ databases">
        <title>Studies in the Genomics of Life Span.</title>
        <authorList>
            <person name="Glass D."/>
        </authorList>
    </citation>
    <scope>NUCLEOTIDE SEQUENCE</scope>
    <source>
        <strain evidence="2">SUZIE</strain>
        <tissue evidence="2">Muscle</tissue>
    </source>
</reference>
<dbReference type="InterPro" id="IPR000238">
    <property type="entry name" value="RbfA"/>
</dbReference>
<dbReference type="InterPro" id="IPR023799">
    <property type="entry name" value="RbfA_dom_sf"/>
</dbReference>
<accession>A0AA41NFL0</accession>
<dbReference type="Proteomes" id="UP001166674">
    <property type="component" value="Unassembled WGS sequence"/>
</dbReference>
<dbReference type="EMBL" id="JAATJV010431973">
    <property type="protein sequence ID" value="MBZ3889481.1"/>
    <property type="molecule type" value="Genomic_DNA"/>
</dbReference>
<dbReference type="InterPro" id="IPR015946">
    <property type="entry name" value="KH_dom-like_a/b"/>
</dbReference>
<organism evidence="2 3">
    <name type="scientific">Sciurus carolinensis</name>
    <name type="common">Eastern gray squirrel</name>
    <dbReference type="NCBI Taxonomy" id="30640"/>
    <lineage>
        <taxon>Eukaryota</taxon>
        <taxon>Metazoa</taxon>
        <taxon>Chordata</taxon>
        <taxon>Craniata</taxon>
        <taxon>Vertebrata</taxon>
        <taxon>Euteleostomi</taxon>
        <taxon>Mammalia</taxon>
        <taxon>Eutheria</taxon>
        <taxon>Euarchontoglires</taxon>
        <taxon>Glires</taxon>
        <taxon>Rodentia</taxon>
        <taxon>Sciuromorpha</taxon>
        <taxon>Sciuridae</taxon>
        <taxon>Sciurinae</taxon>
        <taxon>Sciurini</taxon>
        <taxon>Sciurus</taxon>
    </lineage>
</organism>
<gene>
    <name evidence="2" type="ORF">SUZIE_203175</name>
</gene>
<dbReference type="PROSITE" id="PS01319">
    <property type="entry name" value="RBFA"/>
    <property type="match status" value="1"/>
</dbReference>
<feature type="region of interest" description="Disordered" evidence="1">
    <location>
        <begin position="290"/>
        <end position="367"/>
    </location>
</feature>
<dbReference type="AlphaFoldDB" id="A0AA41NFL0"/>
<feature type="compositionally biased region" description="Basic and acidic residues" evidence="1">
    <location>
        <begin position="228"/>
        <end position="241"/>
    </location>
</feature>
<dbReference type="InterPro" id="IPR020053">
    <property type="entry name" value="Ribosome-bd_factorA_CS"/>
</dbReference>
<evidence type="ECO:0000256" key="1">
    <source>
        <dbReference type="SAM" id="MobiDB-lite"/>
    </source>
</evidence>
<proteinExistence type="predicted"/>
<evidence type="ECO:0000313" key="2">
    <source>
        <dbReference type="EMBL" id="MBZ3889481.1"/>
    </source>
</evidence>
<dbReference type="Gene3D" id="3.30.300.20">
    <property type="match status" value="1"/>
</dbReference>
<keyword evidence="3" id="KW-1185">Reference proteome</keyword>
<name>A0AA41NFL0_SCICA</name>
<dbReference type="GO" id="GO:0006364">
    <property type="term" value="P:rRNA processing"/>
    <property type="evidence" value="ECO:0007669"/>
    <property type="project" value="InterPro"/>
</dbReference>
<protein>
    <submittedName>
        <fullName evidence="2">Ribosome-binding factor A, mitochondrial</fullName>
    </submittedName>
</protein>
<dbReference type="PANTHER" id="PTHR14725:SF0">
    <property type="entry name" value="RIBOSOME-BINDING FACTOR A, MITOCHONDRIAL-RELATED"/>
    <property type="match status" value="1"/>
</dbReference>
<evidence type="ECO:0000313" key="3">
    <source>
        <dbReference type="Proteomes" id="UP001166674"/>
    </source>
</evidence>
<comment type="caution">
    <text evidence="2">The sequence shown here is derived from an EMBL/GenBank/DDBJ whole genome shotgun (WGS) entry which is preliminary data.</text>
</comment>
<dbReference type="SUPFAM" id="SSF89919">
    <property type="entry name" value="Ribosome-binding factor A, RbfA"/>
    <property type="match status" value="1"/>
</dbReference>